<reference evidence="2 3" key="1">
    <citation type="submission" date="2019-07" db="EMBL/GenBank/DDBJ databases">
        <title>Whole genome shotgun sequence of Chryseobacterium hagamense NBRC 105253.</title>
        <authorList>
            <person name="Hosoyama A."/>
            <person name="Uohara A."/>
            <person name="Ohji S."/>
            <person name="Ichikawa N."/>
        </authorList>
    </citation>
    <scope>NUCLEOTIDE SEQUENCE [LARGE SCALE GENOMIC DNA]</scope>
    <source>
        <strain evidence="2 3">NBRC 105253</strain>
    </source>
</reference>
<proteinExistence type="predicted"/>
<dbReference type="InterPro" id="IPR018060">
    <property type="entry name" value="HTH_AraC"/>
</dbReference>
<organism evidence="2 3">
    <name type="scientific">Chryseobacterium hagamense</name>
    <dbReference type="NCBI Taxonomy" id="395935"/>
    <lineage>
        <taxon>Bacteria</taxon>
        <taxon>Pseudomonadati</taxon>
        <taxon>Bacteroidota</taxon>
        <taxon>Flavobacteriia</taxon>
        <taxon>Flavobacteriales</taxon>
        <taxon>Weeksellaceae</taxon>
        <taxon>Chryseobacterium group</taxon>
        <taxon>Chryseobacterium</taxon>
    </lineage>
</organism>
<dbReference type="OrthoDB" id="635259at2"/>
<accession>A0A511YGH8</accession>
<gene>
    <name evidence="2" type="ORF">CHA01nite_00520</name>
</gene>
<dbReference type="GO" id="GO:0003700">
    <property type="term" value="F:DNA-binding transcription factor activity"/>
    <property type="evidence" value="ECO:0007669"/>
    <property type="project" value="InterPro"/>
</dbReference>
<dbReference type="Gene3D" id="1.10.10.60">
    <property type="entry name" value="Homeodomain-like"/>
    <property type="match status" value="1"/>
</dbReference>
<dbReference type="EMBL" id="BJYJ01000001">
    <property type="protein sequence ID" value="GEN74312.1"/>
    <property type="molecule type" value="Genomic_DNA"/>
</dbReference>
<feature type="domain" description="HTH araC/xylS-type" evidence="1">
    <location>
        <begin position="148"/>
        <end position="243"/>
    </location>
</feature>
<dbReference type="GO" id="GO:0043565">
    <property type="term" value="F:sequence-specific DNA binding"/>
    <property type="evidence" value="ECO:0007669"/>
    <property type="project" value="InterPro"/>
</dbReference>
<evidence type="ECO:0000259" key="1">
    <source>
        <dbReference type="PROSITE" id="PS01124"/>
    </source>
</evidence>
<dbReference type="AlphaFoldDB" id="A0A511YGH8"/>
<keyword evidence="3" id="KW-1185">Reference proteome</keyword>
<protein>
    <recommendedName>
        <fullName evidence="1">HTH araC/xylS-type domain-containing protein</fullName>
    </recommendedName>
</protein>
<evidence type="ECO:0000313" key="3">
    <source>
        <dbReference type="Proteomes" id="UP000321863"/>
    </source>
</evidence>
<evidence type="ECO:0000313" key="2">
    <source>
        <dbReference type="EMBL" id="GEN74312.1"/>
    </source>
</evidence>
<dbReference type="Proteomes" id="UP000321863">
    <property type="component" value="Unassembled WGS sequence"/>
</dbReference>
<comment type="caution">
    <text evidence="2">The sequence shown here is derived from an EMBL/GenBank/DDBJ whole genome shotgun (WGS) entry which is preliminary data.</text>
</comment>
<dbReference type="SMART" id="SM00342">
    <property type="entry name" value="HTH_ARAC"/>
    <property type="match status" value="1"/>
</dbReference>
<dbReference type="PROSITE" id="PS01124">
    <property type="entry name" value="HTH_ARAC_FAMILY_2"/>
    <property type="match status" value="1"/>
</dbReference>
<dbReference type="RefSeq" id="WP_146939218.1">
    <property type="nucleotide sequence ID" value="NZ_BJYJ01000001.1"/>
</dbReference>
<name>A0A511YGH8_9FLAO</name>
<sequence>MQNGNPLNRQPTIDFKLIQPEDSLRDFIYCFSSMRNFSGIQQAVVIPNGRIDLIFSKTEDGRIRVALLGLETMPKYPDHEFSHFCSVSFNPLATEYVFGFPVAGMINNGMRMPDDFWGFEPDDLNDFEEFCRKMSGKIKSLLPEKVDVRKWKLFELVFASNGEIPIAELAEKISWSPRQINRYFNTRFGLPLKSYCKILRFQASLSHIKDGNLYPQLNFTDQSHFIKEITRLSGVSPKELHKNENGRFLQFLVYGEN</sequence>